<proteinExistence type="predicted"/>
<dbReference type="InterPro" id="IPR011230">
    <property type="entry name" value="PAP14/16/28/29"/>
</dbReference>
<dbReference type="Pfam" id="PF00149">
    <property type="entry name" value="Metallophos"/>
    <property type="match status" value="1"/>
</dbReference>
<feature type="domain" description="Calcineurin-like phosphoesterase" evidence="1">
    <location>
        <begin position="14"/>
        <end position="244"/>
    </location>
</feature>
<dbReference type="AlphaFoldDB" id="A0A6C0G7P6"/>
<evidence type="ECO:0000313" key="3">
    <source>
        <dbReference type="Proteomes" id="UP000476064"/>
    </source>
</evidence>
<dbReference type="InterPro" id="IPR004843">
    <property type="entry name" value="Calcineurin-like_PHP"/>
</dbReference>
<dbReference type="PANTHER" id="PTHR32440">
    <property type="entry name" value="PHOSPHATASE DCR2-RELATED-RELATED"/>
    <property type="match status" value="1"/>
</dbReference>
<evidence type="ECO:0000259" key="1">
    <source>
        <dbReference type="Pfam" id="PF00149"/>
    </source>
</evidence>
<dbReference type="SUPFAM" id="SSF56300">
    <property type="entry name" value="Metallo-dependent phosphatases"/>
    <property type="match status" value="1"/>
</dbReference>
<protein>
    <submittedName>
        <fullName evidence="2">Metallophosphoesterase family protein</fullName>
    </submittedName>
</protein>
<dbReference type="PIRSF" id="PIRSF030250">
    <property type="entry name" value="Ptase_At2g46880"/>
    <property type="match status" value="1"/>
</dbReference>
<evidence type="ECO:0000313" key="2">
    <source>
        <dbReference type="EMBL" id="QHT63757.1"/>
    </source>
</evidence>
<dbReference type="EMBL" id="CP048209">
    <property type="protein sequence ID" value="QHT63757.1"/>
    <property type="molecule type" value="Genomic_DNA"/>
</dbReference>
<accession>A0A6C0G7P6</accession>
<dbReference type="GO" id="GO:0005737">
    <property type="term" value="C:cytoplasm"/>
    <property type="evidence" value="ECO:0007669"/>
    <property type="project" value="TreeGrafter"/>
</dbReference>
<sequence>MNKSLYYRKDGTFTIVQFTDLHWQNGEPDDLLTRKLMEQVLDAEAPDLVLITGDVIYSEHCRDAKQSFRDAVKAVDERGIPWAAVFGNHDTERHVTRRELMDVQLEHRFCVSEAGPPELSGEGNAVLYVRDPETGKPANALYLLDSGSYSELPLLTGYQWIQRDQIAWYIAQSKAAAAANGGEPLPSLAFFHIPLPEYKRVWKKELCFGSKHEGVACAPVNSGLFAAMLEMGDVVGTFCGHDHVNDYWGALHDIRLCYGRATGFQTYGREGFPRGARVIQLTQGERDFATYVRLDGGSVIREPKEHYPKGMEA</sequence>
<dbReference type="KEGG" id="plyc:GXP70_05935"/>
<dbReference type="PANTHER" id="PTHR32440:SF0">
    <property type="entry name" value="PHOSPHATASE DCR2-RELATED"/>
    <property type="match status" value="1"/>
</dbReference>
<dbReference type="InterPro" id="IPR029052">
    <property type="entry name" value="Metallo-depent_PP-like"/>
</dbReference>
<dbReference type="Gene3D" id="3.60.21.10">
    <property type="match status" value="1"/>
</dbReference>
<dbReference type="GO" id="GO:0016788">
    <property type="term" value="F:hydrolase activity, acting on ester bonds"/>
    <property type="evidence" value="ECO:0007669"/>
    <property type="project" value="TreeGrafter"/>
</dbReference>
<reference evidence="2 3" key="1">
    <citation type="submission" date="2020-01" db="EMBL/GenBank/DDBJ databases">
        <title>Paenibacillus sp. nov., isolated from tomato rhizosphere.</title>
        <authorList>
            <person name="Weon H.-Y."/>
            <person name="Lee S.A."/>
        </authorList>
    </citation>
    <scope>NUCLEOTIDE SEQUENCE [LARGE SCALE GENOMIC DNA]</scope>
    <source>
        <strain evidence="2 3">12200R-189</strain>
    </source>
</reference>
<gene>
    <name evidence="2" type="ORF">GXP70_05935</name>
</gene>
<keyword evidence="3" id="KW-1185">Reference proteome</keyword>
<dbReference type="Proteomes" id="UP000476064">
    <property type="component" value="Chromosome"/>
</dbReference>
<dbReference type="CDD" id="cd07383">
    <property type="entry name" value="MPP_Dcr2"/>
    <property type="match status" value="1"/>
</dbReference>
<name>A0A6C0G7P6_9BACL</name>
<organism evidence="2 3">
    <name type="scientific">Paenibacillus lycopersici</name>
    <dbReference type="NCBI Taxonomy" id="2704462"/>
    <lineage>
        <taxon>Bacteria</taxon>
        <taxon>Bacillati</taxon>
        <taxon>Bacillota</taxon>
        <taxon>Bacilli</taxon>
        <taxon>Bacillales</taxon>
        <taxon>Paenibacillaceae</taxon>
        <taxon>Paenibacillus</taxon>
    </lineage>
</organism>